<evidence type="ECO:0000256" key="4">
    <source>
        <dbReference type="ARBA" id="ARBA00022692"/>
    </source>
</evidence>
<evidence type="ECO:0000256" key="3">
    <source>
        <dbReference type="ARBA" id="ARBA00022448"/>
    </source>
</evidence>
<evidence type="ECO:0000256" key="6">
    <source>
        <dbReference type="ARBA" id="ARBA00023136"/>
    </source>
</evidence>
<feature type="transmembrane region" description="Helical" evidence="9">
    <location>
        <begin position="53"/>
        <end position="80"/>
    </location>
</feature>
<dbReference type="InterPro" id="IPR005829">
    <property type="entry name" value="Sugar_transporter_CS"/>
</dbReference>
<feature type="transmembrane region" description="Helical" evidence="9">
    <location>
        <begin position="100"/>
        <end position="121"/>
    </location>
</feature>
<keyword evidence="6 9" id="KW-0472">Membrane</keyword>
<dbReference type="InterPro" id="IPR036259">
    <property type="entry name" value="MFS_trans_sf"/>
</dbReference>
<feature type="transmembrane region" description="Helical" evidence="9">
    <location>
        <begin position="157"/>
        <end position="180"/>
    </location>
</feature>
<feature type="transmembrane region" description="Helical" evidence="9">
    <location>
        <begin position="192"/>
        <end position="212"/>
    </location>
</feature>
<accession>A0A427XKD0</accession>
<evidence type="ECO:0000259" key="10">
    <source>
        <dbReference type="PROSITE" id="PS50850"/>
    </source>
</evidence>
<dbReference type="GeneID" id="39585789"/>
<evidence type="ECO:0000256" key="8">
    <source>
        <dbReference type="RuleBase" id="RU003346"/>
    </source>
</evidence>
<dbReference type="SUPFAM" id="SSF103473">
    <property type="entry name" value="MFS general substrate transporter"/>
    <property type="match status" value="1"/>
</dbReference>
<feature type="transmembrane region" description="Helical" evidence="9">
    <location>
        <begin position="343"/>
        <end position="364"/>
    </location>
</feature>
<organism evidence="11 12">
    <name type="scientific">Apiotrichum porosum</name>
    <dbReference type="NCBI Taxonomy" id="105984"/>
    <lineage>
        <taxon>Eukaryota</taxon>
        <taxon>Fungi</taxon>
        <taxon>Dikarya</taxon>
        <taxon>Basidiomycota</taxon>
        <taxon>Agaricomycotina</taxon>
        <taxon>Tremellomycetes</taxon>
        <taxon>Trichosporonales</taxon>
        <taxon>Trichosporonaceae</taxon>
        <taxon>Apiotrichum</taxon>
    </lineage>
</organism>
<dbReference type="GO" id="GO:0016020">
    <property type="term" value="C:membrane"/>
    <property type="evidence" value="ECO:0007669"/>
    <property type="project" value="UniProtKB-SubCell"/>
</dbReference>
<keyword evidence="3 8" id="KW-0813">Transport</keyword>
<sequence>MTTLPEKEVAATLAHDEHHADYQDEALVAAAMRGKAAEESMTLGQAFRWYKSALFCSFIVSMNIVMESYATILLNSFYAYPTFSKRFGEKLPNGTYSVPARWQTALSVASVAGIVVGIYINGFVVDRFGHRKVIMVSLVLLTGLFTLSFDAKNAGMLLAGQLLCGIPFGCLNVIAPAYAVEVLPLALRHYGPTYVNMCWVIGHIMGAGVLTGLQSNTSEWGWKIPLALQWIFPLWLFIGAYFAPESPWWLVRRGRNEDAVKSLARLSTKDVNHEDACALIQHTVNLEKNLDFGTSYGDCFKGVDRRRTEIAIVAWCAQALVGFVVQGYQTYLFKQAGMATADAFKLTLGTYGVAGFGTLLAMPLQQRFKRYTIWMSGLFWMLPTMLCVGILACVKQTPAIQWAQGSVLILWFFGYGWSVGPVAFVIAAETPSAQIRQKTIGIARGLQYIITIINTIVSPYILNPTEANLKGKAAFIPSFFIVLVIIWSYFRLPETSGKTFEDLDILFSKGVKARDFRDYVIDTEEQFGEVGVHKDTE</sequence>
<keyword evidence="5 9" id="KW-1133">Transmembrane helix</keyword>
<gene>
    <name evidence="11" type="ORF">EHS24_001246</name>
</gene>
<dbReference type="InterPro" id="IPR005828">
    <property type="entry name" value="MFS_sugar_transport-like"/>
</dbReference>
<proteinExistence type="inferred from homology"/>
<feature type="transmembrane region" description="Helical" evidence="9">
    <location>
        <begin position="408"/>
        <end position="428"/>
    </location>
</feature>
<dbReference type="PROSITE" id="PS50850">
    <property type="entry name" value="MFS"/>
    <property type="match status" value="1"/>
</dbReference>
<dbReference type="OrthoDB" id="6612291at2759"/>
<feature type="transmembrane region" description="Helical" evidence="9">
    <location>
        <begin position="440"/>
        <end position="461"/>
    </location>
</feature>
<dbReference type="RefSeq" id="XP_028474354.1">
    <property type="nucleotide sequence ID" value="XM_028617047.1"/>
</dbReference>
<dbReference type="InterPro" id="IPR050360">
    <property type="entry name" value="MFS_Sugar_Transporters"/>
</dbReference>
<comment type="subcellular location">
    <subcellularLocation>
        <location evidence="1">Membrane</location>
        <topology evidence="1">Multi-pass membrane protein</topology>
    </subcellularLocation>
</comment>
<dbReference type="PANTHER" id="PTHR48022:SF83">
    <property type="entry name" value="MAJOR FACILITATOR SUPERFAMILY (MFS) PROFILE DOMAIN-CONTAINING PROTEIN"/>
    <property type="match status" value="1"/>
</dbReference>
<dbReference type="Proteomes" id="UP000279236">
    <property type="component" value="Unassembled WGS sequence"/>
</dbReference>
<comment type="similarity">
    <text evidence="2 8">Belongs to the major facilitator superfamily. Sugar transporter (TC 2.A.1.1) family.</text>
</comment>
<dbReference type="EMBL" id="RSCE01000010">
    <property type="protein sequence ID" value="RSH79207.1"/>
    <property type="molecule type" value="Genomic_DNA"/>
</dbReference>
<feature type="domain" description="Major facilitator superfamily (MFS) profile" evidence="10">
    <location>
        <begin position="56"/>
        <end position="496"/>
    </location>
</feature>
<dbReference type="PANTHER" id="PTHR48022">
    <property type="entry name" value="PLASTIDIC GLUCOSE TRANSPORTER 4"/>
    <property type="match status" value="1"/>
</dbReference>
<dbReference type="NCBIfam" id="TIGR00879">
    <property type="entry name" value="SP"/>
    <property type="match status" value="1"/>
</dbReference>
<keyword evidence="12" id="KW-1185">Reference proteome</keyword>
<feature type="transmembrane region" description="Helical" evidence="9">
    <location>
        <begin position="371"/>
        <end position="392"/>
    </location>
</feature>
<dbReference type="InterPro" id="IPR003663">
    <property type="entry name" value="Sugar/inositol_transpt"/>
</dbReference>
<dbReference type="FunFam" id="1.20.1250.20:FF:000078">
    <property type="entry name" value="MFS maltose transporter, putative"/>
    <property type="match status" value="1"/>
</dbReference>
<evidence type="ECO:0000256" key="5">
    <source>
        <dbReference type="ARBA" id="ARBA00022989"/>
    </source>
</evidence>
<keyword evidence="4 9" id="KW-0812">Transmembrane</keyword>
<dbReference type="InterPro" id="IPR020846">
    <property type="entry name" value="MFS_dom"/>
</dbReference>
<evidence type="ECO:0000256" key="2">
    <source>
        <dbReference type="ARBA" id="ARBA00010992"/>
    </source>
</evidence>
<feature type="transmembrane region" description="Helical" evidence="9">
    <location>
        <begin position="310"/>
        <end position="331"/>
    </location>
</feature>
<evidence type="ECO:0000256" key="9">
    <source>
        <dbReference type="SAM" id="Phobius"/>
    </source>
</evidence>
<feature type="transmembrane region" description="Helical" evidence="9">
    <location>
        <begin position="473"/>
        <end position="490"/>
    </location>
</feature>
<reference evidence="11 12" key="1">
    <citation type="submission" date="2018-11" db="EMBL/GenBank/DDBJ databases">
        <title>Genome sequence of Apiotrichum porosum DSM 27194.</title>
        <authorList>
            <person name="Aliyu H."/>
            <person name="Gorte O."/>
            <person name="Ochsenreither K."/>
        </authorList>
    </citation>
    <scope>NUCLEOTIDE SEQUENCE [LARGE SCALE GENOMIC DNA]</scope>
    <source>
        <strain evidence="11 12">DSM 27194</strain>
    </source>
</reference>
<comment type="catalytic activity">
    <reaction evidence="7">
        <text>myo-inositol(out) + H(+)(out) = myo-inositol(in) + H(+)(in)</text>
        <dbReference type="Rhea" id="RHEA:60364"/>
        <dbReference type="ChEBI" id="CHEBI:15378"/>
        <dbReference type="ChEBI" id="CHEBI:17268"/>
    </reaction>
</comment>
<dbReference type="Gene3D" id="1.20.1250.20">
    <property type="entry name" value="MFS general substrate transporter like domains"/>
    <property type="match status" value="1"/>
</dbReference>
<evidence type="ECO:0000256" key="7">
    <source>
        <dbReference type="ARBA" id="ARBA00049119"/>
    </source>
</evidence>
<evidence type="ECO:0000313" key="12">
    <source>
        <dbReference type="Proteomes" id="UP000279236"/>
    </source>
</evidence>
<dbReference type="AlphaFoldDB" id="A0A427XKD0"/>
<protein>
    <recommendedName>
        <fullName evidence="10">Major facilitator superfamily (MFS) profile domain-containing protein</fullName>
    </recommendedName>
</protein>
<feature type="transmembrane region" description="Helical" evidence="9">
    <location>
        <begin position="133"/>
        <end position="151"/>
    </location>
</feature>
<evidence type="ECO:0000256" key="1">
    <source>
        <dbReference type="ARBA" id="ARBA00004141"/>
    </source>
</evidence>
<feature type="transmembrane region" description="Helical" evidence="9">
    <location>
        <begin position="224"/>
        <end position="243"/>
    </location>
</feature>
<comment type="caution">
    <text evidence="11">The sequence shown here is derived from an EMBL/GenBank/DDBJ whole genome shotgun (WGS) entry which is preliminary data.</text>
</comment>
<evidence type="ECO:0000313" key="11">
    <source>
        <dbReference type="EMBL" id="RSH79207.1"/>
    </source>
</evidence>
<dbReference type="GO" id="GO:0005351">
    <property type="term" value="F:carbohydrate:proton symporter activity"/>
    <property type="evidence" value="ECO:0007669"/>
    <property type="project" value="TreeGrafter"/>
</dbReference>
<dbReference type="Pfam" id="PF00083">
    <property type="entry name" value="Sugar_tr"/>
    <property type="match status" value="1"/>
</dbReference>
<dbReference type="PROSITE" id="PS00217">
    <property type="entry name" value="SUGAR_TRANSPORT_2"/>
    <property type="match status" value="1"/>
</dbReference>
<name>A0A427XKD0_9TREE</name>